<dbReference type="EMBL" id="SAWY01000010">
    <property type="protein sequence ID" value="TPH16742.1"/>
    <property type="molecule type" value="Genomic_DNA"/>
</dbReference>
<evidence type="ECO:0000313" key="5">
    <source>
        <dbReference type="Proteomes" id="UP000315303"/>
    </source>
</evidence>
<dbReference type="OrthoDB" id="9794094at2"/>
<dbReference type="InterPro" id="IPR000644">
    <property type="entry name" value="CBS_dom"/>
</dbReference>
<name>A0A502KYK4_9GAMM</name>
<evidence type="ECO:0000256" key="1">
    <source>
        <dbReference type="ARBA" id="ARBA00023122"/>
    </source>
</evidence>
<dbReference type="Pfam" id="PF00571">
    <property type="entry name" value="CBS"/>
    <property type="match status" value="2"/>
</dbReference>
<accession>A0A502KYK4</accession>
<dbReference type="PANTHER" id="PTHR43080:SF2">
    <property type="entry name" value="CBS DOMAIN-CONTAINING PROTEIN"/>
    <property type="match status" value="1"/>
</dbReference>
<reference evidence="4 5" key="1">
    <citation type="submission" date="2019-01" db="EMBL/GenBank/DDBJ databases">
        <title>Litorilituus lipolytica sp. nov., isolated from intertidal sand of the Yellow Sea in China.</title>
        <authorList>
            <person name="Liu A."/>
        </authorList>
    </citation>
    <scope>NUCLEOTIDE SEQUENCE [LARGE SCALE GENOMIC DNA]</scope>
    <source>
        <strain evidence="4 5">RZ04</strain>
    </source>
</reference>
<dbReference type="InterPro" id="IPR051257">
    <property type="entry name" value="Diverse_CBS-Domain"/>
</dbReference>
<keyword evidence="1 2" id="KW-0129">CBS domain</keyword>
<feature type="domain" description="CBS" evidence="3">
    <location>
        <begin position="7"/>
        <end position="66"/>
    </location>
</feature>
<dbReference type="SMART" id="SM00116">
    <property type="entry name" value="CBS"/>
    <property type="match status" value="2"/>
</dbReference>
<dbReference type="AlphaFoldDB" id="A0A502KYK4"/>
<evidence type="ECO:0000313" key="4">
    <source>
        <dbReference type="EMBL" id="TPH16742.1"/>
    </source>
</evidence>
<feature type="domain" description="CBS" evidence="3">
    <location>
        <begin position="82"/>
        <end position="140"/>
    </location>
</feature>
<sequence>MKIETLMTKSLITLQLDDDLNKAKDIFATHNIHHILINDDEGALAGVITDRDLFKQLSPTIGTSKETPRDITFAQQKVHQIMSRDLISAQKEQSINEAVLLFHDNHISCLPVIDEKSRAIGIITWRDILKVIALQYRRKLSNQN</sequence>
<dbReference type="Gene3D" id="3.10.580.10">
    <property type="entry name" value="CBS-domain"/>
    <property type="match status" value="1"/>
</dbReference>
<dbReference type="PANTHER" id="PTHR43080">
    <property type="entry name" value="CBS DOMAIN-CONTAINING PROTEIN CBSX3, MITOCHONDRIAL"/>
    <property type="match status" value="1"/>
</dbReference>
<gene>
    <name evidence="4" type="ORF">EPA86_06085</name>
</gene>
<dbReference type="PROSITE" id="PS51371">
    <property type="entry name" value="CBS"/>
    <property type="match status" value="2"/>
</dbReference>
<dbReference type="SUPFAM" id="SSF54631">
    <property type="entry name" value="CBS-domain pair"/>
    <property type="match status" value="1"/>
</dbReference>
<evidence type="ECO:0000256" key="2">
    <source>
        <dbReference type="PROSITE-ProRule" id="PRU00703"/>
    </source>
</evidence>
<comment type="caution">
    <text evidence="4">The sequence shown here is derived from an EMBL/GenBank/DDBJ whole genome shotgun (WGS) entry which is preliminary data.</text>
</comment>
<evidence type="ECO:0000259" key="3">
    <source>
        <dbReference type="PROSITE" id="PS51371"/>
    </source>
</evidence>
<proteinExistence type="predicted"/>
<dbReference type="CDD" id="cd04584">
    <property type="entry name" value="CBS_pair_AcuB_like"/>
    <property type="match status" value="1"/>
</dbReference>
<organism evidence="4 5">
    <name type="scientific">Litorilituus lipolyticus</name>
    <dbReference type="NCBI Taxonomy" id="2491017"/>
    <lineage>
        <taxon>Bacteria</taxon>
        <taxon>Pseudomonadati</taxon>
        <taxon>Pseudomonadota</taxon>
        <taxon>Gammaproteobacteria</taxon>
        <taxon>Alteromonadales</taxon>
        <taxon>Colwelliaceae</taxon>
        <taxon>Litorilituus</taxon>
    </lineage>
</organism>
<dbReference type="Proteomes" id="UP000315303">
    <property type="component" value="Unassembled WGS sequence"/>
</dbReference>
<keyword evidence="5" id="KW-1185">Reference proteome</keyword>
<protein>
    <submittedName>
        <fullName evidence="4">CBS domain-containing protein</fullName>
    </submittedName>
</protein>
<dbReference type="InterPro" id="IPR046342">
    <property type="entry name" value="CBS_dom_sf"/>
</dbReference>